<evidence type="ECO:0000256" key="5">
    <source>
        <dbReference type="ARBA" id="ARBA00022679"/>
    </source>
</evidence>
<keyword evidence="6 9" id="KW-0663">Pyridoxal phosphate</keyword>
<protein>
    <recommendedName>
        <fullName evidence="3 9">Cysteine synthase</fullName>
        <ecNumber evidence="3 9">2.5.1.47</ecNumber>
    </recommendedName>
</protein>
<evidence type="ECO:0000256" key="9">
    <source>
        <dbReference type="RuleBase" id="RU003985"/>
    </source>
</evidence>
<dbReference type="CDD" id="cd01561">
    <property type="entry name" value="CBS_like"/>
    <property type="match status" value="1"/>
</dbReference>
<keyword evidence="5 9" id="KW-0808">Transferase</keyword>
<dbReference type="InterPro" id="IPR050214">
    <property type="entry name" value="Cys_Synth/Cystath_Beta-Synth"/>
</dbReference>
<evidence type="ECO:0000256" key="1">
    <source>
        <dbReference type="ARBA" id="ARBA00001933"/>
    </source>
</evidence>
<keyword evidence="7 9" id="KW-0198">Cysteine biosynthesis</keyword>
<keyword evidence="12" id="KW-1185">Reference proteome</keyword>
<dbReference type="InterPro" id="IPR005859">
    <property type="entry name" value="CysK"/>
</dbReference>
<dbReference type="Gene3D" id="3.40.50.1100">
    <property type="match status" value="2"/>
</dbReference>
<evidence type="ECO:0000313" key="11">
    <source>
        <dbReference type="EMBL" id="MFD0788923.1"/>
    </source>
</evidence>
<dbReference type="RefSeq" id="WP_204979848.1">
    <property type="nucleotide sequence ID" value="NZ_JBHTII010000001.1"/>
</dbReference>
<comment type="catalytic activity">
    <reaction evidence="8 9">
        <text>O-acetyl-L-serine + hydrogen sulfide = L-cysteine + acetate</text>
        <dbReference type="Rhea" id="RHEA:14829"/>
        <dbReference type="ChEBI" id="CHEBI:29919"/>
        <dbReference type="ChEBI" id="CHEBI:30089"/>
        <dbReference type="ChEBI" id="CHEBI:35235"/>
        <dbReference type="ChEBI" id="CHEBI:58340"/>
        <dbReference type="EC" id="2.5.1.47"/>
    </reaction>
</comment>
<evidence type="ECO:0000256" key="2">
    <source>
        <dbReference type="ARBA" id="ARBA00007103"/>
    </source>
</evidence>
<evidence type="ECO:0000256" key="6">
    <source>
        <dbReference type="ARBA" id="ARBA00022898"/>
    </source>
</evidence>
<dbReference type="Proteomes" id="UP001597055">
    <property type="component" value="Unassembled WGS sequence"/>
</dbReference>
<organism evidence="11 12">
    <name type="scientific">Microbacterium insulae</name>
    <dbReference type="NCBI Taxonomy" id="483014"/>
    <lineage>
        <taxon>Bacteria</taxon>
        <taxon>Bacillati</taxon>
        <taxon>Actinomycetota</taxon>
        <taxon>Actinomycetes</taxon>
        <taxon>Micrococcales</taxon>
        <taxon>Microbacteriaceae</taxon>
        <taxon>Microbacterium</taxon>
    </lineage>
</organism>
<dbReference type="InterPro" id="IPR036052">
    <property type="entry name" value="TrpB-like_PALP_sf"/>
</dbReference>
<dbReference type="InterPro" id="IPR001926">
    <property type="entry name" value="TrpB-like_PALP"/>
</dbReference>
<dbReference type="InterPro" id="IPR001216">
    <property type="entry name" value="P-phosphate_BS"/>
</dbReference>
<dbReference type="EC" id="2.5.1.47" evidence="3 9"/>
<comment type="cofactor">
    <cofactor evidence="1 9">
        <name>pyridoxal 5'-phosphate</name>
        <dbReference type="ChEBI" id="CHEBI:597326"/>
    </cofactor>
</comment>
<accession>A0ABW3AE32</accession>
<comment type="similarity">
    <text evidence="2 9">Belongs to the cysteine synthase/cystathionine beta-synthase family.</text>
</comment>
<dbReference type="PROSITE" id="PS00901">
    <property type="entry name" value="CYS_SYNTHASE"/>
    <property type="match status" value="1"/>
</dbReference>
<dbReference type="Pfam" id="PF00291">
    <property type="entry name" value="PALP"/>
    <property type="match status" value="1"/>
</dbReference>
<evidence type="ECO:0000313" key="12">
    <source>
        <dbReference type="Proteomes" id="UP001597055"/>
    </source>
</evidence>
<feature type="domain" description="Tryptophan synthase beta chain-like PALP" evidence="10">
    <location>
        <begin position="8"/>
        <end position="295"/>
    </location>
</feature>
<dbReference type="EMBL" id="JBHTII010000001">
    <property type="protein sequence ID" value="MFD0788923.1"/>
    <property type="molecule type" value="Genomic_DNA"/>
</dbReference>
<dbReference type="GO" id="GO:0004124">
    <property type="term" value="F:cysteine synthase activity"/>
    <property type="evidence" value="ECO:0007669"/>
    <property type="project" value="UniProtKB-EC"/>
</dbReference>
<name>A0ABW3AE32_9MICO</name>
<evidence type="ECO:0000256" key="3">
    <source>
        <dbReference type="ARBA" id="ARBA00012681"/>
    </source>
</evidence>
<evidence type="ECO:0000256" key="7">
    <source>
        <dbReference type="ARBA" id="ARBA00023192"/>
    </source>
</evidence>
<dbReference type="PANTHER" id="PTHR10314">
    <property type="entry name" value="CYSTATHIONINE BETA-SYNTHASE"/>
    <property type="match status" value="1"/>
</dbReference>
<dbReference type="NCBIfam" id="TIGR01136">
    <property type="entry name" value="cysKM"/>
    <property type="match status" value="1"/>
</dbReference>
<dbReference type="InterPro" id="IPR005856">
    <property type="entry name" value="Cys_synth"/>
</dbReference>
<comment type="caution">
    <text evidence="11">The sequence shown here is derived from an EMBL/GenBank/DDBJ whole genome shotgun (WGS) entry which is preliminary data.</text>
</comment>
<evidence type="ECO:0000256" key="4">
    <source>
        <dbReference type="ARBA" id="ARBA00022605"/>
    </source>
</evidence>
<proteinExistence type="inferred from homology"/>
<evidence type="ECO:0000259" key="10">
    <source>
        <dbReference type="Pfam" id="PF00291"/>
    </source>
</evidence>
<dbReference type="SUPFAM" id="SSF53686">
    <property type="entry name" value="Tryptophan synthase beta subunit-like PLP-dependent enzymes"/>
    <property type="match status" value="1"/>
</dbReference>
<sequence length="323" mass="34440">MPGIHSDISTAFGETPLVRLNSLTEGVGAEVLAKLEFYNPGSSVKDRLGYALISAAEEAGELKPGGTIVESTSGNTGIALALIGAARGYRVILTMPASMSKERRMLLKAYGAELVLTDPYKGMTEAVAEARRIVEQTPGAILARQFEHEANAAIHRRTTAEEIWRDTEGRVDWFVAGSGTGGTVSGVGQVLKERNPDVKIVVVEPKDSPLLSEGRAGGHRIQGIGPNFVPDVLDLSVIDEVVDVEYDDAIRVARELATREGILAGMSAGAAVWAALEIAARPEASGSRIVVIIPDSGERYLSTALYEHLREPEKSREPEKASA</sequence>
<dbReference type="NCBIfam" id="TIGR01139">
    <property type="entry name" value="cysK"/>
    <property type="match status" value="1"/>
</dbReference>
<evidence type="ECO:0000256" key="8">
    <source>
        <dbReference type="ARBA" id="ARBA00047931"/>
    </source>
</evidence>
<reference evidence="12" key="1">
    <citation type="journal article" date="2019" name="Int. J. Syst. Evol. Microbiol.">
        <title>The Global Catalogue of Microorganisms (GCM) 10K type strain sequencing project: providing services to taxonomists for standard genome sequencing and annotation.</title>
        <authorList>
            <consortium name="The Broad Institute Genomics Platform"/>
            <consortium name="The Broad Institute Genome Sequencing Center for Infectious Disease"/>
            <person name="Wu L."/>
            <person name="Ma J."/>
        </authorList>
    </citation>
    <scope>NUCLEOTIDE SEQUENCE [LARGE SCALE GENOMIC DNA]</scope>
    <source>
        <strain evidence="12">CCUG 54523</strain>
    </source>
</reference>
<keyword evidence="4 9" id="KW-0028">Amino-acid biosynthesis</keyword>
<gene>
    <name evidence="11" type="primary">cysK</name>
    <name evidence="11" type="ORF">ACFQ0P_00820</name>
</gene>